<comment type="caution">
    <text evidence="4">The sequence shown here is derived from an EMBL/GenBank/DDBJ whole genome shotgun (WGS) entry which is preliminary data.</text>
</comment>
<dbReference type="Gene3D" id="3.40.50.410">
    <property type="entry name" value="von Willebrand factor, type A domain"/>
    <property type="match status" value="1"/>
</dbReference>
<proteinExistence type="predicted"/>
<evidence type="ECO:0000256" key="1">
    <source>
        <dbReference type="SAM" id="MobiDB-lite"/>
    </source>
</evidence>
<dbReference type="PROSITE" id="PS51468">
    <property type="entry name" value="VIT"/>
    <property type="match status" value="1"/>
</dbReference>
<dbReference type="PANTHER" id="PTHR45737">
    <property type="entry name" value="VON WILLEBRAND FACTOR A DOMAIN-CONTAINING PROTEIN 5A"/>
    <property type="match status" value="1"/>
</dbReference>
<dbReference type="EMBL" id="JADNRY010000045">
    <property type="protein sequence ID" value="KAF9070048.1"/>
    <property type="molecule type" value="Genomic_DNA"/>
</dbReference>
<evidence type="ECO:0000313" key="5">
    <source>
        <dbReference type="Proteomes" id="UP000772434"/>
    </source>
</evidence>
<evidence type="ECO:0000259" key="3">
    <source>
        <dbReference type="PROSITE" id="PS51468"/>
    </source>
</evidence>
<dbReference type="InterPro" id="IPR036465">
    <property type="entry name" value="vWFA_dom_sf"/>
</dbReference>
<keyword evidence="5" id="KW-1185">Reference proteome</keyword>
<feature type="compositionally biased region" description="Pro residues" evidence="1">
    <location>
        <begin position="687"/>
        <end position="698"/>
    </location>
</feature>
<name>A0A9P5PVG0_9AGAR</name>
<dbReference type="SMART" id="SM00327">
    <property type="entry name" value="VWA"/>
    <property type="match status" value="1"/>
</dbReference>
<feature type="non-terminal residue" evidence="4">
    <location>
        <position position="698"/>
    </location>
</feature>
<dbReference type="Pfam" id="PF08487">
    <property type="entry name" value="VIT"/>
    <property type="match status" value="1"/>
</dbReference>
<feature type="domain" description="VIT" evidence="3">
    <location>
        <begin position="1"/>
        <end position="76"/>
    </location>
</feature>
<evidence type="ECO:0000313" key="4">
    <source>
        <dbReference type="EMBL" id="KAF9070048.1"/>
    </source>
</evidence>
<feature type="domain" description="VWFA" evidence="2">
    <location>
        <begin position="220"/>
        <end position="403"/>
    </location>
</feature>
<accession>A0A9P5PVG0</accession>
<feature type="compositionally biased region" description="Pro residues" evidence="1">
    <location>
        <begin position="466"/>
        <end position="480"/>
    </location>
</feature>
<protein>
    <submittedName>
        <fullName evidence="4">von Willebrand factor type A domain-containing protein</fullName>
    </submittedName>
</protein>
<feature type="compositionally biased region" description="Basic residues" evidence="1">
    <location>
        <begin position="650"/>
        <end position="664"/>
    </location>
</feature>
<gene>
    <name evidence="4" type="ORF">BDP27DRAFT_1324611</name>
</gene>
<dbReference type="AlphaFoldDB" id="A0A9P5PVG0"/>
<dbReference type="OrthoDB" id="1729737at2759"/>
<dbReference type="Pfam" id="PF13768">
    <property type="entry name" value="VWA_3"/>
    <property type="match status" value="1"/>
</dbReference>
<dbReference type="PROSITE" id="PS50234">
    <property type="entry name" value="VWFA"/>
    <property type="match status" value="1"/>
</dbReference>
<reference evidence="4" key="1">
    <citation type="submission" date="2020-11" db="EMBL/GenBank/DDBJ databases">
        <authorList>
            <consortium name="DOE Joint Genome Institute"/>
            <person name="Ahrendt S."/>
            <person name="Riley R."/>
            <person name="Andreopoulos W."/>
            <person name="Labutti K."/>
            <person name="Pangilinan J."/>
            <person name="Ruiz-Duenas F.J."/>
            <person name="Barrasa J.M."/>
            <person name="Sanchez-Garcia M."/>
            <person name="Camarero S."/>
            <person name="Miyauchi S."/>
            <person name="Serrano A."/>
            <person name="Linde D."/>
            <person name="Babiker R."/>
            <person name="Drula E."/>
            <person name="Ayuso-Fernandez I."/>
            <person name="Pacheco R."/>
            <person name="Padilla G."/>
            <person name="Ferreira P."/>
            <person name="Barriuso J."/>
            <person name="Kellner H."/>
            <person name="Castanera R."/>
            <person name="Alfaro M."/>
            <person name="Ramirez L."/>
            <person name="Pisabarro A.G."/>
            <person name="Kuo A."/>
            <person name="Tritt A."/>
            <person name="Lipzen A."/>
            <person name="He G."/>
            <person name="Yan M."/>
            <person name="Ng V."/>
            <person name="Cullen D."/>
            <person name="Martin F."/>
            <person name="Rosso M.-N."/>
            <person name="Henrissat B."/>
            <person name="Hibbett D."/>
            <person name="Martinez A.T."/>
            <person name="Grigoriev I.V."/>
        </authorList>
    </citation>
    <scope>NUCLEOTIDE SEQUENCE</scope>
    <source>
        <strain evidence="4">AH 40177</strain>
    </source>
</reference>
<feature type="compositionally biased region" description="Basic and acidic residues" evidence="1">
    <location>
        <begin position="418"/>
        <end position="428"/>
    </location>
</feature>
<dbReference type="InterPro" id="IPR013694">
    <property type="entry name" value="VIT"/>
</dbReference>
<organism evidence="4 5">
    <name type="scientific">Rhodocollybia butyracea</name>
    <dbReference type="NCBI Taxonomy" id="206335"/>
    <lineage>
        <taxon>Eukaryota</taxon>
        <taxon>Fungi</taxon>
        <taxon>Dikarya</taxon>
        <taxon>Basidiomycota</taxon>
        <taxon>Agaricomycotina</taxon>
        <taxon>Agaricomycetes</taxon>
        <taxon>Agaricomycetidae</taxon>
        <taxon>Agaricales</taxon>
        <taxon>Marasmiineae</taxon>
        <taxon>Omphalotaceae</taxon>
        <taxon>Rhodocollybia</taxon>
    </lineage>
</organism>
<dbReference type="InterPro" id="IPR002035">
    <property type="entry name" value="VWF_A"/>
</dbReference>
<dbReference type="Proteomes" id="UP000772434">
    <property type="component" value="Unassembled WGS sequence"/>
</dbReference>
<dbReference type="PANTHER" id="PTHR45737:SF6">
    <property type="entry name" value="VON WILLEBRAND FACTOR A DOMAIN-CONTAINING PROTEIN 5A"/>
    <property type="match status" value="1"/>
</dbReference>
<evidence type="ECO:0000259" key="2">
    <source>
        <dbReference type="PROSITE" id="PS50234"/>
    </source>
</evidence>
<feature type="region of interest" description="Disordered" evidence="1">
    <location>
        <begin position="635"/>
        <end position="698"/>
    </location>
</feature>
<dbReference type="SUPFAM" id="SSF53300">
    <property type="entry name" value="vWA-like"/>
    <property type="match status" value="1"/>
</dbReference>
<feature type="region of interest" description="Disordered" evidence="1">
    <location>
        <begin position="418"/>
        <end position="494"/>
    </location>
</feature>
<dbReference type="SMART" id="SM00609">
    <property type="entry name" value="VIT"/>
    <property type="match status" value="1"/>
</dbReference>
<sequence>MMADAAVCGFEMVRGDGTKVEGLVKEKQEAKRDYEKAISEGYTAGLGQQETGDVFSITVGNVSPGETVTINLRYVQPLMDDEKKDQIKFIFPRTYAQRYGSAPSINAAVSRTAHQPFQMDFMIQQAGAIRSISCPSGHPISLELGAPEGITSQEGYFASVSLTDSTGFLTQDVILVITAAGLDAPRCFIEPHQSPNEETTAMALTFVPQFNLPDVQSGMEYVFLVDRSGSMQGTGIQLVREALVVLLRGLPTSGTTFNIFSFGSTATKLWPSSRQYSQSTLDEATGHIDSMQANYGGTEIASALQLVYDSLPKPLQRPVAVFLLTDGSAWDVSTCVENTLAARLAVSRPDNPKSYIRVFTVGIGSGASTDTCDSIARAGEGMAVYVKEGEPITGKCARLVRAARTPLVKVEVEWGMRSEEGVRSGKADIDDDFEMVEGPSTMSSTDPPKPTPGPISLFGSDNQLPTGPPPKPNPTPPPLPLIQQSPPTEIPSILPGTRTQIYAIVRTSKSGEPLNKVIKIKGVVTTTGDPVELIVPVTRALSSSSLPASLPNASSFIHVLAAKALIRDREQGKHSFPASVSALFTPGPNEQGDHTQKSDLKAAYLEKDVIRLGTRYNLASRYTSFVAVDHSSKVQWASPPAPEPQAVVHGSRRAQPRMLMKRASHAVQITSRSAGPPGQLSSLPPAAATPPPPPPGAS</sequence>